<accession>A0A9P6RJ19</accession>
<sequence>MKDALFTGIDVGKGQVAVVNADLVVGSKPIEDASEWSPQTEEDPELGDGIVGGGGPAGRVGLEMMEQVWVEVLLKVWHSSQTLDEVEA</sequence>
<gene>
    <name evidence="2" type="ORF">BGZ97_011783</name>
</gene>
<feature type="region of interest" description="Disordered" evidence="1">
    <location>
        <begin position="30"/>
        <end position="54"/>
    </location>
</feature>
<evidence type="ECO:0000313" key="3">
    <source>
        <dbReference type="Proteomes" id="UP000823405"/>
    </source>
</evidence>
<proteinExistence type="predicted"/>
<name>A0A9P6RJ19_9FUNG</name>
<organism evidence="2 3">
    <name type="scientific">Linnemannia gamsii</name>
    <dbReference type="NCBI Taxonomy" id="64522"/>
    <lineage>
        <taxon>Eukaryota</taxon>
        <taxon>Fungi</taxon>
        <taxon>Fungi incertae sedis</taxon>
        <taxon>Mucoromycota</taxon>
        <taxon>Mortierellomycotina</taxon>
        <taxon>Mortierellomycetes</taxon>
        <taxon>Mortierellales</taxon>
        <taxon>Mortierellaceae</taxon>
        <taxon>Linnemannia</taxon>
    </lineage>
</organism>
<reference evidence="2" key="1">
    <citation type="journal article" date="2020" name="Fungal Divers.">
        <title>Resolving the Mortierellaceae phylogeny through synthesis of multi-gene phylogenetics and phylogenomics.</title>
        <authorList>
            <person name="Vandepol N."/>
            <person name="Liber J."/>
            <person name="Desiro A."/>
            <person name="Na H."/>
            <person name="Kennedy M."/>
            <person name="Barry K."/>
            <person name="Grigoriev I.V."/>
            <person name="Miller A.N."/>
            <person name="O'Donnell K."/>
            <person name="Stajich J.E."/>
            <person name="Bonito G."/>
        </authorList>
    </citation>
    <scope>NUCLEOTIDE SEQUENCE</scope>
    <source>
        <strain evidence="2">NVP60</strain>
    </source>
</reference>
<protein>
    <submittedName>
        <fullName evidence="2">Uncharacterized protein</fullName>
    </submittedName>
</protein>
<dbReference type="OrthoDB" id="2442524at2759"/>
<keyword evidence="3" id="KW-1185">Reference proteome</keyword>
<evidence type="ECO:0000256" key="1">
    <source>
        <dbReference type="SAM" id="MobiDB-lite"/>
    </source>
</evidence>
<dbReference type="EMBL" id="JAAAIN010000070">
    <property type="protein sequence ID" value="KAG0321240.1"/>
    <property type="molecule type" value="Genomic_DNA"/>
</dbReference>
<evidence type="ECO:0000313" key="2">
    <source>
        <dbReference type="EMBL" id="KAG0321240.1"/>
    </source>
</evidence>
<dbReference type="AlphaFoldDB" id="A0A9P6RJ19"/>
<dbReference type="Proteomes" id="UP000823405">
    <property type="component" value="Unassembled WGS sequence"/>
</dbReference>
<comment type="caution">
    <text evidence="2">The sequence shown here is derived from an EMBL/GenBank/DDBJ whole genome shotgun (WGS) entry which is preliminary data.</text>
</comment>